<reference evidence="3 4" key="1">
    <citation type="journal article" date="2013" name="PLoS ONE">
        <title>Cultivation and Complete Genome Sequencing of Gloeobacter kilaueensis sp. nov., from a Lava Cave in Kilauea Caldera, Hawai'i.</title>
        <authorList>
            <person name="Saw J.H."/>
            <person name="Schatz M."/>
            <person name="Brown M.V."/>
            <person name="Kunkel D.D."/>
            <person name="Foster J.S."/>
            <person name="Shick H."/>
            <person name="Christensen S."/>
            <person name="Hou S."/>
            <person name="Wan X."/>
            <person name="Donachie S.P."/>
        </authorList>
    </citation>
    <scope>NUCLEOTIDE SEQUENCE [LARGE SCALE GENOMIC DNA]</scope>
    <source>
        <strain evidence="4">JS</strain>
    </source>
</reference>
<dbReference type="Gene3D" id="2.30.30.100">
    <property type="match status" value="2"/>
</dbReference>
<dbReference type="CDD" id="cd00102">
    <property type="entry name" value="IPT"/>
    <property type="match status" value="1"/>
</dbReference>
<dbReference type="PANTHER" id="PTHR46580">
    <property type="entry name" value="SENSOR KINASE-RELATED"/>
    <property type="match status" value="1"/>
</dbReference>
<keyword evidence="4" id="KW-1185">Reference proteome</keyword>
<evidence type="ECO:0000256" key="1">
    <source>
        <dbReference type="ARBA" id="ARBA00022729"/>
    </source>
</evidence>
<protein>
    <recommendedName>
        <fullName evidence="2">IPT/TIG domain-containing protein</fullName>
    </recommendedName>
</protein>
<keyword evidence="1" id="KW-0732">Signal</keyword>
<dbReference type="Pfam" id="PF13517">
    <property type="entry name" value="FG-GAP_3"/>
    <property type="match status" value="1"/>
</dbReference>
<evidence type="ECO:0000259" key="2">
    <source>
        <dbReference type="Pfam" id="PF01833"/>
    </source>
</evidence>
<dbReference type="InterPro" id="IPR028994">
    <property type="entry name" value="Integrin_alpha_N"/>
</dbReference>
<dbReference type="SUPFAM" id="SSF81296">
    <property type="entry name" value="E set domains"/>
    <property type="match status" value="1"/>
</dbReference>
<dbReference type="SUPFAM" id="SSF69318">
    <property type="entry name" value="Integrin alpha N-terminal domain"/>
    <property type="match status" value="1"/>
</dbReference>
<accession>U5QG22</accession>
<dbReference type="InterPro" id="IPR013783">
    <property type="entry name" value="Ig-like_fold"/>
</dbReference>
<dbReference type="Proteomes" id="UP000017396">
    <property type="component" value="Chromosome"/>
</dbReference>
<evidence type="ECO:0000313" key="3">
    <source>
        <dbReference type="EMBL" id="AGY57912.1"/>
    </source>
</evidence>
<dbReference type="Pfam" id="PF01833">
    <property type="entry name" value="TIG"/>
    <property type="match status" value="1"/>
</dbReference>
<dbReference type="AlphaFoldDB" id="U5QG22"/>
<dbReference type="PATRIC" id="fig|1183438.3.peg.1639"/>
<evidence type="ECO:0000313" key="4">
    <source>
        <dbReference type="Proteomes" id="UP000017396"/>
    </source>
</evidence>
<dbReference type="InterPro" id="IPR014756">
    <property type="entry name" value="Ig_E-set"/>
</dbReference>
<dbReference type="EMBL" id="CP003587">
    <property type="protein sequence ID" value="AGY57912.1"/>
    <property type="molecule type" value="Genomic_DNA"/>
</dbReference>
<feature type="domain" description="IPT/TIG" evidence="2">
    <location>
        <begin position="160"/>
        <end position="233"/>
    </location>
</feature>
<name>U5QG22_GLOK1</name>
<sequence>MLRNAGGGNFAPAQFLAVGKLPVGVALGDLDRDGDLDIVTANYSSADVSVLFNTGSGSFAPAQATTANASPLALRLGDLDGDGDLDIATANGFTCTVSVLSNTGSGSFISPAQSFPAGDFVTAVALGDLDGDGDLDLASTDRFSNSVTVLRNITQAPAPPTITALTPRFGAVGSEVTITGTGFSSTTAVTFRLGFPKKRVAAQFTVISDTEIRAVVPQGAKKLGRIAVETPAGEAVSPVVFFVTAQQQAGAPLVPQAR</sequence>
<organism evidence="3 4">
    <name type="scientific">Gloeobacter kilaueensis (strain ATCC BAA-2537 / CCAP 1431/1 / ULC 316 / JS1)</name>
    <dbReference type="NCBI Taxonomy" id="1183438"/>
    <lineage>
        <taxon>Bacteria</taxon>
        <taxon>Bacillati</taxon>
        <taxon>Cyanobacteriota</taxon>
        <taxon>Cyanophyceae</taxon>
        <taxon>Gloeobacterales</taxon>
        <taxon>Gloeobacteraceae</taxon>
        <taxon>Gloeobacter</taxon>
    </lineage>
</organism>
<dbReference type="eggNOG" id="COG3391">
    <property type="taxonomic scope" value="Bacteria"/>
</dbReference>
<dbReference type="HOGENOM" id="CLU_1076715_0_0_3"/>
<dbReference type="STRING" id="1183438.GKIL_1666"/>
<dbReference type="InterPro" id="IPR002909">
    <property type="entry name" value="IPT_dom"/>
</dbReference>
<dbReference type="InterPro" id="IPR013517">
    <property type="entry name" value="FG-GAP"/>
</dbReference>
<proteinExistence type="predicted"/>
<dbReference type="PANTHER" id="PTHR46580:SF2">
    <property type="entry name" value="MAM DOMAIN-CONTAINING PROTEIN"/>
    <property type="match status" value="1"/>
</dbReference>
<gene>
    <name evidence="3" type="ORF">GKIL_1666</name>
</gene>
<dbReference type="KEGG" id="glj:GKIL_1666"/>
<dbReference type="Gene3D" id="2.60.40.10">
    <property type="entry name" value="Immunoglobulins"/>
    <property type="match status" value="1"/>
</dbReference>
<dbReference type="RefSeq" id="WP_023173031.1">
    <property type="nucleotide sequence ID" value="NC_022600.1"/>
</dbReference>